<evidence type="ECO:0000313" key="2">
    <source>
        <dbReference type="Proteomes" id="UP000218231"/>
    </source>
</evidence>
<accession>A0A2A2M4B6</accession>
<organism evidence="1 2">
    <name type="scientific">Diploscapter pachys</name>
    <dbReference type="NCBI Taxonomy" id="2018661"/>
    <lineage>
        <taxon>Eukaryota</taxon>
        <taxon>Metazoa</taxon>
        <taxon>Ecdysozoa</taxon>
        <taxon>Nematoda</taxon>
        <taxon>Chromadorea</taxon>
        <taxon>Rhabditida</taxon>
        <taxon>Rhabditina</taxon>
        <taxon>Rhabditomorpha</taxon>
        <taxon>Rhabditoidea</taxon>
        <taxon>Rhabditidae</taxon>
        <taxon>Diploscapter</taxon>
    </lineage>
</organism>
<protein>
    <submittedName>
        <fullName evidence="1">Uncharacterized protein</fullName>
    </submittedName>
</protein>
<proteinExistence type="predicted"/>
<gene>
    <name evidence="1" type="ORF">WR25_01816</name>
</gene>
<dbReference type="Proteomes" id="UP000218231">
    <property type="component" value="Unassembled WGS sequence"/>
</dbReference>
<sequence>MSSVQPVALVAGQQRRIDQRALDRREGERLEAQHRPLAVAAGDGGGDDQQQVLDPDAVFAGLVIARLVRQHHARAQRLQAGAAGIIGRRDPLRPFVHRQIAADAVAGAVREIEPRLP</sequence>
<keyword evidence="2" id="KW-1185">Reference proteome</keyword>
<evidence type="ECO:0000313" key="1">
    <source>
        <dbReference type="EMBL" id="PAV93243.1"/>
    </source>
</evidence>
<dbReference type="AlphaFoldDB" id="A0A2A2M4B6"/>
<reference evidence="1 2" key="1">
    <citation type="journal article" date="2017" name="Curr. Biol.">
        <title>Genome architecture and evolution of a unichromosomal asexual nematode.</title>
        <authorList>
            <person name="Fradin H."/>
            <person name="Zegar C."/>
            <person name="Gutwein M."/>
            <person name="Lucas J."/>
            <person name="Kovtun M."/>
            <person name="Corcoran D."/>
            <person name="Baugh L.R."/>
            <person name="Kiontke K."/>
            <person name="Gunsalus K."/>
            <person name="Fitch D.H."/>
            <person name="Piano F."/>
        </authorList>
    </citation>
    <scope>NUCLEOTIDE SEQUENCE [LARGE SCALE GENOMIC DNA]</scope>
    <source>
        <strain evidence="1">PF1309</strain>
    </source>
</reference>
<comment type="caution">
    <text evidence="1">The sequence shown here is derived from an EMBL/GenBank/DDBJ whole genome shotgun (WGS) entry which is preliminary data.</text>
</comment>
<name>A0A2A2M4B6_9BILA</name>
<dbReference type="EMBL" id="LIAE01005566">
    <property type="protein sequence ID" value="PAV93243.1"/>
    <property type="molecule type" value="Genomic_DNA"/>
</dbReference>